<evidence type="ECO:0000256" key="9">
    <source>
        <dbReference type="ARBA" id="ARBA00022777"/>
    </source>
</evidence>
<evidence type="ECO:0000256" key="11">
    <source>
        <dbReference type="ARBA" id="ARBA00049375"/>
    </source>
</evidence>
<evidence type="ECO:0000256" key="13">
    <source>
        <dbReference type="HAMAP-Rule" id="MF_00384"/>
    </source>
</evidence>
<proteinExistence type="inferred from homology"/>
<feature type="binding site" evidence="13">
    <location>
        <begin position="87"/>
        <end position="97"/>
    </location>
    <ligand>
        <name>ATP</name>
        <dbReference type="ChEBI" id="CHEBI:30616"/>
    </ligand>
</feature>
<dbReference type="SUPFAM" id="SSF55060">
    <property type="entry name" value="GHMP Kinase, C-terminal domain"/>
    <property type="match status" value="1"/>
</dbReference>
<dbReference type="UniPathway" id="UPA00050">
    <property type="reaction ID" value="UER00064"/>
</dbReference>
<dbReference type="EC" id="2.7.1.39" evidence="3 13"/>
<dbReference type="Proteomes" id="UP000242243">
    <property type="component" value="Unassembled WGS sequence"/>
</dbReference>
<comment type="pathway">
    <text evidence="1 13">Amino-acid biosynthesis; L-threonine biosynthesis; L-threonine from L-aspartate: step 4/5.</text>
</comment>
<keyword evidence="7 13" id="KW-0791">Threonine biosynthesis</keyword>
<dbReference type="InterPro" id="IPR020568">
    <property type="entry name" value="Ribosomal_Su5_D2-typ_SF"/>
</dbReference>
<dbReference type="AlphaFoldDB" id="A0A1I5SKM7"/>
<dbReference type="OrthoDB" id="9769912at2"/>
<dbReference type="PANTHER" id="PTHR20861">
    <property type="entry name" value="HOMOSERINE/4-DIPHOSPHOCYTIDYL-2-C-METHYL-D-ERYTHRITOL KINASE"/>
    <property type="match status" value="1"/>
</dbReference>
<dbReference type="GO" id="GO:0009088">
    <property type="term" value="P:threonine biosynthetic process"/>
    <property type="evidence" value="ECO:0007669"/>
    <property type="project" value="UniProtKB-UniRule"/>
</dbReference>
<dbReference type="STRING" id="306540.SAMN05421839_14611"/>
<feature type="domain" description="GHMP kinase N-terminal" evidence="14">
    <location>
        <begin position="57"/>
        <end position="140"/>
    </location>
</feature>
<dbReference type="Gene3D" id="3.30.70.890">
    <property type="entry name" value="GHMP kinase, C-terminal domain"/>
    <property type="match status" value="1"/>
</dbReference>
<keyword evidence="5 13" id="KW-0028">Amino-acid biosynthesis</keyword>
<accession>A0A1I5SKM7</accession>
<reference evidence="16 19" key="2">
    <citation type="submission" date="2019-07" db="EMBL/GenBank/DDBJ databases">
        <title>Whole genome shotgun sequence of Halolactibacillus halophilus NBRC 100868.</title>
        <authorList>
            <person name="Hosoyama A."/>
            <person name="Uohara A."/>
            <person name="Ohji S."/>
            <person name="Ichikawa N."/>
        </authorList>
    </citation>
    <scope>NUCLEOTIDE SEQUENCE [LARGE SCALE GENOMIC DNA]</scope>
    <source>
        <strain evidence="16 19">NBRC 100868</strain>
    </source>
</reference>
<dbReference type="EMBL" id="FOXC01000046">
    <property type="protein sequence ID" value="SFP71300.1"/>
    <property type="molecule type" value="Genomic_DNA"/>
</dbReference>
<dbReference type="GO" id="GO:0016787">
    <property type="term" value="F:hydrolase activity"/>
    <property type="evidence" value="ECO:0007669"/>
    <property type="project" value="UniProtKB-KW"/>
</dbReference>
<dbReference type="Gene3D" id="3.30.230.10">
    <property type="match status" value="1"/>
</dbReference>
<comment type="similarity">
    <text evidence="2 13">Belongs to the GHMP kinase family. Homoserine kinase subfamily.</text>
</comment>
<dbReference type="InterPro" id="IPR006203">
    <property type="entry name" value="GHMP_knse_ATP-bd_CS"/>
</dbReference>
<name>A0A1I5SKM7_9BACI</name>
<evidence type="ECO:0000313" key="17">
    <source>
        <dbReference type="EMBL" id="SFP71300.1"/>
    </source>
</evidence>
<keyword evidence="8 13" id="KW-0547">Nucleotide-binding</keyword>
<dbReference type="PRINTS" id="PR00958">
    <property type="entry name" value="HOMSERKINASE"/>
</dbReference>
<keyword evidence="19" id="KW-1185">Reference proteome</keyword>
<dbReference type="GO" id="GO:0005737">
    <property type="term" value="C:cytoplasm"/>
    <property type="evidence" value="ECO:0007669"/>
    <property type="project" value="UniProtKB-SubCell"/>
</dbReference>
<evidence type="ECO:0000256" key="7">
    <source>
        <dbReference type="ARBA" id="ARBA00022697"/>
    </source>
</evidence>
<comment type="function">
    <text evidence="12 13">Catalyzes the ATP-dependent phosphorylation of L-homoserine to L-homoserine phosphate.</text>
</comment>
<evidence type="ECO:0000313" key="19">
    <source>
        <dbReference type="Proteomes" id="UP000321547"/>
    </source>
</evidence>
<dbReference type="InterPro" id="IPR013750">
    <property type="entry name" value="GHMP_kinase_C_dom"/>
</dbReference>
<dbReference type="EMBL" id="BJWI01000046">
    <property type="protein sequence ID" value="GEM02598.1"/>
    <property type="molecule type" value="Genomic_DNA"/>
</dbReference>
<evidence type="ECO:0000256" key="4">
    <source>
        <dbReference type="ARBA" id="ARBA00017858"/>
    </source>
</evidence>
<evidence type="ECO:0000256" key="6">
    <source>
        <dbReference type="ARBA" id="ARBA00022679"/>
    </source>
</evidence>
<dbReference type="SUPFAM" id="SSF54211">
    <property type="entry name" value="Ribosomal protein S5 domain 2-like"/>
    <property type="match status" value="1"/>
</dbReference>
<dbReference type="GO" id="GO:0005524">
    <property type="term" value="F:ATP binding"/>
    <property type="evidence" value="ECO:0007669"/>
    <property type="project" value="UniProtKB-UniRule"/>
</dbReference>
<evidence type="ECO:0000256" key="8">
    <source>
        <dbReference type="ARBA" id="ARBA00022741"/>
    </source>
</evidence>
<evidence type="ECO:0000256" key="5">
    <source>
        <dbReference type="ARBA" id="ARBA00022605"/>
    </source>
</evidence>
<evidence type="ECO:0000259" key="15">
    <source>
        <dbReference type="Pfam" id="PF08544"/>
    </source>
</evidence>
<keyword evidence="16" id="KW-0378">Hydrolase</keyword>
<dbReference type="Proteomes" id="UP000321547">
    <property type="component" value="Unassembled WGS sequence"/>
</dbReference>
<dbReference type="GO" id="GO:0004413">
    <property type="term" value="F:homoserine kinase activity"/>
    <property type="evidence" value="ECO:0007669"/>
    <property type="project" value="UniProtKB-UniRule"/>
</dbReference>
<evidence type="ECO:0000313" key="18">
    <source>
        <dbReference type="Proteomes" id="UP000242243"/>
    </source>
</evidence>
<evidence type="ECO:0000256" key="10">
    <source>
        <dbReference type="ARBA" id="ARBA00022840"/>
    </source>
</evidence>
<evidence type="ECO:0000256" key="2">
    <source>
        <dbReference type="ARBA" id="ARBA00007370"/>
    </source>
</evidence>
<dbReference type="Pfam" id="PF00288">
    <property type="entry name" value="GHMP_kinases_N"/>
    <property type="match status" value="1"/>
</dbReference>
<dbReference type="HAMAP" id="MF_00384">
    <property type="entry name" value="Homoser_kinase"/>
    <property type="match status" value="1"/>
</dbReference>
<dbReference type="NCBIfam" id="TIGR00191">
    <property type="entry name" value="thrB"/>
    <property type="match status" value="1"/>
</dbReference>
<sequence length="296" mass="32383">MSWRIKVPATTANLGAGFDSIGVALDLYLFIKVSAADEWAFVSHSKHLHDIPKGKDNFIYKIARQVADRYNKSSLPACHVELFSDIPLARGLGSSATAIACGIELANLLLGLDLSNHDKVQIATEIEGHPDNVAPAILGGAVVGHYEDIVQYVKVDISGVSFVAVIPDFELKTKDARAVLPETFSYSDAVRASSVANVSTAALVKEDWALLGQMMNQDHFHEPHRKALIPHYDDVKTLVAHHAYGVYISGAGPTLMVLVDEAMAKKHLQEWREAMPEHEWLILQPVNQGIDIVDGY</sequence>
<dbReference type="InterPro" id="IPR000870">
    <property type="entry name" value="Homoserine_kinase"/>
</dbReference>
<evidence type="ECO:0000256" key="12">
    <source>
        <dbReference type="ARBA" id="ARBA00049954"/>
    </source>
</evidence>
<evidence type="ECO:0000313" key="16">
    <source>
        <dbReference type="EMBL" id="GEM02598.1"/>
    </source>
</evidence>
<feature type="domain" description="GHMP kinase C-terminal" evidence="15">
    <location>
        <begin position="201"/>
        <end position="276"/>
    </location>
</feature>
<evidence type="ECO:0000256" key="3">
    <source>
        <dbReference type="ARBA" id="ARBA00012078"/>
    </source>
</evidence>
<protein>
    <recommendedName>
        <fullName evidence="4 13">Homoserine kinase</fullName>
        <shortName evidence="13">HK</shortName>
        <shortName evidence="13">HSK</shortName>
        <ecNumber evidence="3 13">2.7.1.39</ecNumber>
    </recommendedName>
</protein>
<evidence type="ECO:0000259" key="14">
    <source>
        <dbReference type="Pfam" id="PF00288"/>
    </source>
</evidence>
<keyword evidence="9 13" id="KW-0418">Kinase</keyword>
<dbReference type="PIRSF" id="PIRSF000676">
    <property type="entry name" value="Homoser_kin"/>
    <property type="match status" value="1"/>
</dbReference>
<dbReference type="InterPro" id="IPR006204">
    <property type="entry name" value="GHMP_kinase_N_dom"/>
</dbReference>
<dbReference type="PROSITE" id="PS00627">
    <property type="entry name" value="GHMP_KINASES_ATP"/>
    <property type="match status" value="1"/>
</dbReference>
<dbReference type="InterPro" id="IPR014721">
    <property type="entry name" value="Ribsml_uS5_D2-typ_fold_subgr"/>
</dbReference>
<keyword evidence="10 13" id="KW-0067">ATP-binding</keyword>
<gene>
    <name evidence="13 16" type="primary">thrB</name>
    <name evidence="16" type="ORF">HHA03_21300</name>
    <name evidence="17" type="ORF">SAMN05421839_14611</name>
</gene>
<keyword evidence="13" id="KW-0963">Cytoplasm</keyword>
<dbReference type="RefSeq" id="WP_089833669.1">
    <property type="nucleotide sequence ID" value="NZ_BJWI01000046.1"/>
</dbReference>
<keyword evidence="6 13" id="KW-0808">Transferase</keyword>
<comment type="subcellular location">
    <subcellularLocation>
        <location evidence="13">Cytoplasm</location>
    </subcellularLocation>
</comment>
<dbReference type="Pfam" id="PF08544">
    <property type="entry name" value="GHMP_kinases_C"/>
    <property type="match status" value="1"/>
</dbReference>
<evidence type="ECO:0000256" key="1">
    <source>
        <dbReference type="ARBA" id="ARBA00005015"/>
    </source>
</evidence>
<reference evidence="17 18" key="1">
    <citation type="submission" date="2016-10" db="EMBL/GenBank/DDBJ databases">
        <authorList>
            <person name="de Groot N.N."/>
        </authorList>
    </citation>
    <scope>NUCLEOTIDE SEQUENCE [LARGE SCALE GENOMIC DNA]</scope>
    <source>
        <strain evidence="17 18">DSM 17073</strain>
    </source>
</reference>
<comment type="catalytic activity">
    <reaction evidence="11 13">
        <text>L-homoserine + ATP = O-phospho-L-homoserine + ADP + H(+)</text>
        <dbReference type="Rhea" id="RHEA:13985"/>
        <dbReference type="ChEBI" id="CHEBI:15378"/>
        <dbReference type="ChEBI" id="CHEBI:30616"/>
        <dbReference type="ChEBI" id="CHEBI:57476"/>
        <dbReference type="ChEBI" id="CHEBI:57590"/>
        <dbReference type="ChEBI" id="CHEBI:456216"/>
        <dbReference type="EC" id="2.7.1.39"/>
    </reaction>
</comment>
<dbReference type="InterPro" id="IPR036554">
    <property type="entry name" value="GHMP_kinase_C_sf"/>
</dbReference>
<organism evidence="17 18">
    <name type="scientific">Halolactibacillus halophilus</name>
    <dbReference type="NCBI Taxonomy" id="306540"/>
    <lineage>
        <taxon>Bacteria</taxon>
        <taxon>Bacillati</taxon>
        <taxon>Bacillota</taxon>
        <taxon>Bacilli</taxon>
        <taxon>Bacillales</taxon>
        <taxon>Bacillaceae</taxon>
        <taxon>Halolactibacillus</taxon>
    </lineage>
</organism>
<dbReference type="PANTHER" id="PTHR20861:SF1">
    <property type="entry name" value="HOMOSERINE KINASE"/>
    <property type="match status" value="1"/>
</dbReference>